<dbReference type="CDD" id="cd00148">
    <property type="entry name" value="PROF"/>
    <property type="match status" value="1"/>
</dbReference>
<dbReference type="EMBL" id="UZAM01009883">
    <property type="protein sequence ID" value="VDP10368.1"/>
    <property type="molecule type" value="Genomic_DNA"/>
</dbReference>
<dbReference type="OrthoDB" id="421374at2759"/>
<dbReference type="GO" id="GO:0003785">
    <property type="term" value="F:actin monomer binding"/>
    <property type="evidence" value="ECO:0007669"/>
    <property type="project" value="TreeGrafter"/>
</dbReference>
<dbReference type="WBParaSite" id="SBAD_0000684801-mRNA-1">
    <property type="protein sequence ID" value="SBAD_0000684801-mRNA-1"/>
    <property type="gene ID" value="SBAD_0000684801"/>
</dbReference>
<dbReference type="Proteomes" id="UP000270296">
    <property type="component" value="Unassembled WGS sequence"/>
</dbReference>
<keyword evidence="2" id="KW-0009">Actin-binding</keyword>
<sequence length="139" mass="14914">MAGSEASGWSAYVKNILTHAPCVKRAAIVGATDGAIWACTDGKTGDVFQATAEELKNFVALFDHVEDVPQHGFHLEGKKYIVPQVAENLIFGKKDKAGVFAVKTKLAVLIACFDGDSMESVTCRKAVDELGAYLCKQGY</sequence>
<proteinExistence type="inferred from homology"/>
<dbReference type="PANTHER" id="PTHR11604">
    <property type="entry name" value="PROFILIN"/>
    <property type="match status" value="1"/>
</dbReference>
<dbReference type="InterPro" id="IPR048278">
    <property type="entry name" value="PFN"/>
</dbReference>
<dbReference type="Gene3D" id="3.30.450.30">
    <property type="entry name" value="Dynein light chain 2a, cytoplasmic"/>
    <property type="match status" value="1"/>
</dbReference>
<dbReference type="PANTHER" id="PTHR11604:SF6">
    <property type="entry name" value="PROFILIN-1"/>
    <property type="match status" value="1"/>
</dbReference>
<dbReference type="GO" id="GO:0005938">
    <property type="term" value="C:cell cortex"/>
    <property type="evidence" value="ECO:0007669"/>
    <property type="project" value="TreeGrafter"/>
</dbReference>
<dbReference type="InterPro" id="IPR005455">
    <property type="entry name" value="PFN_euk"/>
</dbReference>
<dbReference type="SUPFAM" id="SSF55770">
    <property type="entry name" value="Profilin (actin-binding protein)"/>
    <property type="match status" value="1"/>
</dbReference>
<accession>A0A183ISJ4</accession>
<organism evidence="5">
    <name type="scientific">Soboliphyme baturini</name>
    <dbReference type="NCBI Taxonomy" id="241478"/>
    <lineage>
        <taxon>Eukaryota</taxon>
        <taxon>Metazoa</taxon>
        <taxon>Ecdysozoa</taxon>
        <taxon>Nematoda</taxon>
        <taxon>Enoplea</taxon>
        <taxon>Dorylaimia</taxon>
        <taxon>Dioctophymatida</taxon>
        <taxon>Dioctophymatoidea</taxon>
        <taxon>Soboliphymatidae</taxon>
        <taxon>Soboliphyme</taxon>
    </lineage>
</organism>
<dbReference type="AlphaFoldDB" id="A0A183ISJ4"/>
<dbReference type="Pfam" id="PF00235">
    <property type="entry name" value="Profilin"/>
    <property type="match status" value="1"/>
</dbReference>
<dbReference type="SMART" id="SM00392">
    <property type="entry name" value="PROF"/>
    <property type="match status" value="1"/>
</dbReference>
<evidence type="ECO:0000313" key="3">
    <source>
        <dbReference type="EMBL" id="VDP10368.1"/>
    </source>
</evidence>
<evidence type="ECO:0000313" key="5">
    <source>
        <dbReference type="WBParaSite" id="SBAD_0000684801-mRNA-1"/>
    </source>
</evidence>
<comment type="similarity">
    <text evidence="1 2">Belongs to the profilin family.</text>
</comment>
<dbReference type="PRINTS" id="PR00392">
    <property type="entry name" value="PROFILIN"/>
</dbReference>
<reference evidence="3 4" key="2">
    <citation type="submission" date="2018-11" db="EMBL/GenBank/DDBJ databases">
        <authorList>
            <consortium name="Pathogen Informatics"/>
        </authorList>
    </citation>
    <scope>NUCLEOTIDE SEQUENCE [LARGE SCALE GENOMIC DNA]</scope>
</reference>
<gene>
    <name evidence="3" type="ORF">SBAD_LOCUS6591</name>
</gene>
<evidence type="ECO:0000256" key="1">
    <source>
        <dbReference type="ARBA" id="ARBA00010058"/>
    </source>
</evidence>
<name>A0A183ISJ4_9BILA</name>
<dbReference type="InterPro" id="IPR036140">
    <property type="entry name" value="PFN_sf"/>
</dbReference>
<keyword evidence="4" id="KW-1185">Reference proteome</keyword>
<reference evidence="5" key="1">
    <citation type="submission" date="2016-06" db="UniProtKB">
        <authorList>
            <consortium name="WormBaseParasite"/>
        </authorList>
    </citation>
    <scope>IDENTIFICATION</scope>
</reference>
<evidence type="ECO:0000313" key="4">
    <source>
        <dbReference type="Proteomes" id="UP000270296"/>
    </source>
</evidence>
<evidence type="ECO:0000256" key="2">
    <source>
        <dbReference type="RuleBase" id="RU003909"/>
    </source>
</evidence>
<protein>
    <recommendedName>
        <fullName evidence="2">Profilin</fullName>
    </recommendedName>
</protein>